<dbReference type="GO" id="GO:0030897">
    <property type="term" value="C:HOPS complex"/>
    <property type="evidence" value="ECO:0007669"/>
    <property type="project" value="TreeGrafter"/>
</dbReference>
<accession>B6AAS4</accession>
<dbReference type="VEuPathDB" id="CryptoDB:CMU_024820"/>
<proteinExistence type="predicted"/>
<dbReference type="PANTHER" id="PTHR23323:SF26">
    <property type="entry name" value="VACUOLAR PROTEIN SORTING-ASSOCIATED PROTEIN 18 HOMOLOG"/>
    <property type="match status" value="1"/>
</dbReference>
<dbReference type="Proteomes" id="UP000001460">
    <property type="component" value="Unassembled WGS sequence"/>
</dbReference>
<evidence type="ECO:0000256" key="3">
    <source>
        <dbReference type="ARBA" id="ARBA00022833"/>
    </source>
</evidence>
<dbReference type="STRING" id="441375.B6AAS4"/>
<feature type="domain" description="Pep3/Vps18 beta-propeller" evidence="4">
    <location>
        <begin position="92"/>
        <end position="371"/>
    </location>
</feature>
<dbReference type="GeneID" id="6995037"/>
<dbReference type="GO" id="GO:0006904">
    <property type="term" value="P:vesicle docking involved in exocytosis"/>
    <property type="evidence" value="ECO:0007669"/>
    <property type="project" value="TreeGrafter"/>
</dbReference>
<evidence type="ECO:0000259" key="4">
    <source>
        <dbReference type="Pfam" id="PF05131"/>
    </source>
</evidence>
<evidence type="ECO:0000313" key="6">
    <source>
        <dbReference type="Proteomes" id="UP000001460"/>
    </source>
</evidence>
<organism evidence="5 6">
    <name type="scientific">Cryptosporidium muris (strain RN66)</name>
    <dbReference type="NCBI Taxonomy" id="441375"/>
    <lineage>
        <taxon>Eukaryota</taxon>
        <taxon>Sar</taxon>
        <taxon>Alveolata</taxon>
        <taxon>Apicomplexa</taxon>
        <taxon>Conoidasida</taxon>
        <taxon>Coccidia</taxon>
        <taxon>Eucoccidiorida</taxon>
        <taxon>Eimeriorina</taxon>
        <taxon>Cryptosporidiidae</taxon>
        <taxon>Cryptosporidium</taxon>
    </lineage>
</organism>
<gene>
    <name evidence="5" type="ORF">CMU_024820</name>
</gene>
<dbReference type="Pfam" id="PF05131">
    <property type="entry name" value="Pep3_Vps18"/>
    <property type="match status" value="1"/>
</dbReference>
<dbReference type="GO" id="GO:0008270">
    <property type="term" value="F:zinc ion binding"/>
    <property type="evidence" value="ECO:0007669"/>
    <property type="project" value="UniProtKB-KW"/>
</dbReference>
<keyword evidence="2" id="KW-0863">Zinc-finger</keyword>
<dbReference type="GO" id="GO:0005768">
    <property type="term" value="C:endosome"/>
    <property type="evidence" value="ECO:0007669"/>
    <property type="project" value="TreeGrafter"/>
</dbReference>
<evidence type="ECO:0000313" key="5">
    <source>
        <dbReference type="EMBL" id="EEA05476.1"/>
    </source>
</evidence>
<protein>
    <recommendedName>
        <fullName evidence="4">Pep3/Vps18 beta-propeller domain-containing protein</fullName>
    </recommendedName>
</protein>
<dbReference type="OrthoDB" id="1845386at2759"/>
<dbReference type="GO" id="GO:0007032">
    <property type="term" value="P:endosome organization"/>
    <property type="evidence" value="ECO:0007669"/>
    <property type="project" value="TreeGrafter"/>
</dbReference>
<sequence>MGLQDDNILDLDETLYIKQSFYGYDISWDNVIQRLLSTGSLKLPITIDHAVFAGNIFYISLLSGQLLRWCPNERITDLITLEPPIGISGVFDNMSSSSSSTLQVFTDSTGHHALVSAGTGETWYLHRSFTKARHLSKLSRYYIQSVGWNNWENKKKSSSSISIIIGCRSGTLLTTILGPDISSSLTVVRILYEIPSSPILDIYLDSIDFEDGEFQANSEIDISSFAVIVATSSRLLLWSGYSRILDLFMSNENIGTDQKPGLQIGSIESSDSFTTKIRILDYSCNKKILLWINSKDVKTYPLYHKDEISLINNFNMIQNKPRKYYTIGHPNNFDYLSYYNKRPNSIECARYHIIFLFDDSISILSAISCKPIVNTLVGTSINPVMSRNGYKTERNNCSFHQVLRSLVINYSKSLFSNSSETINSKYSLWAYSDEFIYKLTLVNEEEILWKEWLYIGFYKEALQSIEISCSDEQILQRRRDLIYRLEIIDHLRNGDIQEVGHLLSKLTSISFNDICLMLIQHNYWFGILIYLKHKFLNLSESLSNLNSSAEFIVLSIWLVEVHCYILSSLSVCKNLDCDQAQGIKENIEQNLADGKQKVNISFLTNKDSNTVERNTPTSLKDPGILNMSNSGYVSPKTSYKEIRLQTIENRTEESNKNCRKLDNTIDPILSFESISLSLRNILQIVSSIDEIQSILYKILLQYDCKEEFFYYAELCNDWNVVIQELIYMGLVNSRDTKKCYEKLLAVDNISKRDSFVYNYAPLLYILDAGRFVSLCTRPSLSTIKLELLLPYILQDPIDIYNFEERNYNLNQLGIVLIEHFLRSINNFVDEKDNSSKESINKIGRINTSARLGILATSNPWNGSKAVWNVLAILCSKMENGEELLLSYIAPLLELTSTYEANDNDILGLGYSGKYIKQLDEFSIKPVEFDLPFLLSICRTKRYKRLEVYICCLLGMYDMGMELCLKELQNISLTREIIYRFIDNSSRRRWILDLIKPLGKKGDIESLLKLLDASPQGILTLSDILEVIPDSLHLGLFQKPIVDTIQLYDQLLQKRQKANNDYMRNYQHLQSDVSAIHSNFNILTRNSSECNSLCGICFENVLDSSPCFSLLEVRKFIENLQFNCFDNLAYQNILDNFFTSDNLSVYSTWNIKDKSTKITNFSAITYDLSNYSKIHERDRVFSNLQQNKELNENNGTSVKKLISPSGSKIKTPCNLKNDKRLERDIQNNKYSGYFLKYYSSKILVFPCSHSFHFGCVLFTIVSLMTEEEIPKIRRMIQNICDSASKYNKKSTSPNSTSFQHWNNEISKICTQECPLCGESMIRSVLKPFINTESNYDELEAQTWTIENS</sequence>
<dbReference type="GO" id="GO:0030674">
    <property type="term" value="F:protein-macromolecule adaptor activity"/>
    <property type="evidence" value="ECO:0007669"/>
    <property type="project" value="TreeGrafter"/>
</dbReference>
<dbReference type="InterPro" id="IPR007810">
    <property type="entry name" value="Pep3/Vps18_beta-prop"/>
</dbReference>
<keyword evidence="1" id="KW-0479">Metal-binding</keyword>
<name>B6AAS4_CRYMR</name>
<dbReference type="eggNOG" id="KOG2034">
    <property type="taxonomic scope" value="Eukaryota"/>
</dbReference>
<reference evidence="5" key="1">
    <citation type="submission" date="2008-06" db="EMBL/GenBank/DDBJ databases">
        <authorList>
            <person name="Lorenzi H."/>
            <person name="Inman J."/>
            <person name="Miller J."/>
            <person name="Schobel S."/>
            <person name="Amedeo P."/>
            <person name="Caler E.V."/>
            <person name="da Silva J."/>
        </authorList>
    </citation>
    <scope>NUCLEOTIDE SEQUENCE [LARGE SCALE GENOMIC DNA]</scope>
    <source>
        <strain evidence="5">RN66</strain>
    </source>
</reference>
<dbReference type="PANTHER" id="PTHR23323">
    <property type="entry name" value="VACUOLAR PROTEIN SORTING-ASSOCIATED PROTEIN"/>
    <property type="match status" value="1"/>
</dbReference>
<keyword evidence="6" id="KW-1185">Reference proteome</keyword>
<evidence type="ECO:0000256" key="2">
    <source>
        <dbReference type="ARBA" id="ARBA00022771"/>
    </source>
</evidence>
<evidence type="ECO:0000256" key="1">
    <source>
        <dbReference type="ARBA" id="ARBA00022723"/>
    </source>
</evidence>
<dbReference type="GO" id="GO:0048284">
    <property type="term" value="P:organelle fusion"/>
    <property type="evidence" value="ECO:0007669"/>
    <property type="project" value="TreeGrafter"/>
</dbReference>
<dbReference type="EMBL" id="DS989727">
    <property type="protein sequence ID" value="EEA05476.1"/>
    <property type="molecule type" value="Genomic_DNA"/>
</dbReference>
<keyword evidence="3" id="KW-0862">Zinc</keyword>
<dbReference type="GO" id="GO:0007033">
    <property type="term" value="P:vacuole organization"/>
    <property type="evidence" value="ECO:0007669"/>
    <property type="project" value="TreeGrafter"/>
</dbReference>
<dbReference type="RefSeq" id="XP_002139825.1">
    <property type="nucleotide sequence ID" value="XM_002139789.1"/>
</dbReference>